<proteinExistence type="predicted"/>
<protein>
    <submittedName>
        <fullName evidence="2">FBP domain-containing protein</fullName>
    </submittedName>
</protein>
<dbReference type="AlphaFoldDB" id="A0A5C8USX8"/>
<dbReference type="Pfam" id="PF16571">
    <property type="entry name" value="FBP_C"/>
    <property type="match status" value="1"/>
</dbReference>
<reference evidence="2 3" key="1">
    <citation type="submission" date="2019-08" db="EMBL/GenBank/DDBJ databases">
        <title>Bacterial whole genome sequence for Glaciihabitans sp. CHu50b-6-2.</title>
        <authorList>
            <person name="Jin L."/>
        </authorList>
    </citation>
    <scope>NUCLEOTIDE SEQUENCE [LARGE SCALE GENOMIC DNA]</scope>
    <source>
        <strain evidence="2 3">CHu50b-6-2</strain>
    </source>
</reference>
<keyword evidence="3" id="KW-1185">Reference proteome</keyword>
<dbReference type="EMBL" id="VRMG01000006">
    <property type="protein sequence ID" value="TXN30630.1"/>
    <property type="molecule type" value="Genomic_DNA"/>
</dbReference>
<accession>A0A5C8USX8</accession>
<evidence type="ECO:0000313" key="3">
    <source>
        <dbReference type="Proteomes" id="UP000321379"/>
    </source>
</evidence>
<gene>
    <name evidence="2" type="ORF">FVP33_08915</name>
</gene>
<dbReference type="RefSeq" id="WP_147783312.1">
    <property type="nucleotide sequence ID" value="NZ_VRMG01000006.1"/>
</dbReference>
<evidence type="ECO:0000259" key="1">
    <source>
        <dbReference type="Pfam" id="PF16571"/>
    </source>
</evidence>
<sequence>MLPLTEKDLRGSFVNASLRERTALTLPPEFASLAWDNLDYLGWRDRKLPNVGYVVIALDSVPVGVMVRRADSKPRSRAQCSWCEDVHLPNDVVLFSVKRAGQAGRNGDTMATFVCAEFECSANVRKRPPVAYVGFDVEAARQRRITTLGEHVRRFVRSVRDGT</sequence>
<name>A0A5C8USX8_9MICO</name>
<dbReference type="InterPro" id="IPR032330">
    <property type="entry name" value="EF-G-binding_C"/>
</dbReference>
<comment type="caution">
    <text evidence="2">The sequence shown here is derived from an EMBL/GenBank/DDBJ whole genome shotgun (WGS) entry which is preliminary data.</text>
</comment>
<organism evidence="2 3">
    <name type="scientific">Lacisediminihabitans profunda</name>
    <dbReference type="NCBI Taxonomy" id="2594790"/>
    <lineage>
        <taxon>Bacteria</taxon>
        <taxon>Bacillati</taxon>
        <taxon>Actinomycetota</taxon>
        <taxon>Actinomycetes</taxon>
        <taxon>Micrococcales</taxon>
        <taxon>Microbacteriaceae</taxon>
        <taxon>Lacisediminihabitans</taxon>
    </lineage>
</organism>
<evidence type="ECO:0000313" key="2">
    <source>
        <dbReference type="EMBL" id="TXN30630.1"/>
    </source>
</evidence>
<feature type="domain" description="Elongation factor G-binding protein C-terminal treble-clef zinc-finger" evidence="1">
    <location>
        <begin position="9"/>
        <end position="159"/>
    </location>
</feature>
<dbReference type="Proteomes" id="UP000321379">
    <property type="component" value="Unassembled WGS sequence"/>
</dbReference>